<keyword evidence="4" id="KW-1185">Reference proteome</keyword>
<dbReference type="InterPro" id="IPR043502">
    <property type="entry name" value="DNA/RNA_pol_sf"/>
</dbReference>
<feature type="region of interest" description="Disordered" evidence="1">
    <location>
        <begin position="380"/>
        <end position="432"/>
    </location>
</feature>
<gene>
    <name evidence="3" type="ORF">QYE76_012622</name>
</gene>
<evidence type="ECO:0000313" key="3">
    <source>
        <dbReference type="EMBL" id="KAK1695925.1"/>
    </source>
</evidence>
<proteinExistence type="predicted"/>
<protein>
    <recommendedName>
        <fullName evidence="2">Reverse transcriptase domain-containing protein</fullName>
    </recommendedName>
</protein>
<name>A0AAD8U1F9_LOLMU</name>
<dbReference type="InterPro" id="IPR000477">
    <property type="entry name" value="RT_dom"/>
</dbReference>
<comment type="caution">
    <text evidence="3">The sequence shown here is derived from an EMBL/GenBank/DDBJ whole genome shotgun (WGS) entry which is preliminary data.</text>
</comment>
<evidence type="ECO:0000313" key="4">
    <source>
        <dbReference type="Proteomes" id="UP001231189"/>
    </source>
</evidence>
<organism evidence="3 4">
    <name type="scientific">Lolium multiflorum</name>
    <name type="common">Italian ryegrass</name>
    <name type="synonym">Lolium perenne subsp. multiflorum</name>
    <dbReference type="NCBI Taxonomy" id="4521"/>
    <lineage>
        <taxon>Eukaryota</taxon>
        <taxon>Viridiplantae</taxon>
        <taxon>Streptophyta</taxon>
        <taxon>Embryophyta</taxon>
        <taxon>Tracheophyta</taxon>
        <taxon>Spermatophyta</taxon>
        <taxon>Magnoliopsida</taxon>
        <taxon>Liliopsida</taxon>
        <taxon>Poales</taxon>
        <taxon>Poaceae</taxon>
        <taxon>BOP clade</taxon>
        <taxon>Pooideae</taxon>
        <taxon>Poodae</taxon>
        <taxon>Poeae</taxon>
        <taxon>Poeae Chloroplast Group 2 (Poeae type)</taxon>
        <taxon>Loliodinae</taxon>
        <taxon>Loliinae</taxon>
        <taxon>Lolium</taxon>
    </lineage>
</organism>
<dbReference type="CDD" id="cd01650">
    <property type="entry name" value="RT_nLTR_like"/>
    <property type="match status" value="1"/>
</dbReference>
<sequence>MAPASHGSRDLTSAFAAAAVDSLENTTDTEVLVDLHRADLLLVDTSATVLELDRKLIVAMNNEDGKMRDGVKIAIAGKKSAAARKIVVLLIRRDSVKRNGVAWKIAAVWRTNGLATPSALLVSGLLLRSADKKMKPVAEIVGRIGLRCGLDLPPSLLRAADLLMCGLNHLIEVCQEREPWEYVAPYYGSEEFGSGFYSIPAIEVESPQLDQMNYAHITVEKGEVTSRDIEHEFDVWAESMKINWRFFAKVVSPTEFRTRFPSAKAIEELAHFGKLFMRTVPDAIINIEKWSGDIEPISVMEEAWFRIKGIPMCFRNKSTVYYAASFVGKPLGLDKNCLRNFSYVRVKIGCQDLSLVPNTRIGEIDKGFYEFQYTRELFEATPPSGNRVGENQTVTGNGGTQGTPKRQRTGVNDSEAGSQSAPPFVGTGSSTGTHRQLCITAQDKQISVAEKGKRKAGEVFSADQNDDVQNISDPGLQNQMVNTPTAAQTDSDDIFLSQQKDPAFKNFINELASSSSDKSFHLKKQFSHFLPPIVENVAENDDVDEEQVDYESGESSQATDMPFIEPGRGVLALAVPILRQETSAVVINVGGSQPEVECTQEELASQVDNPLGDEDGDQQHILPEGPTRRSTRVGKQGDTSIRIDDKAQAAAEQKDLSVVDSGIRMEEQIWNADEKINPEEREIMDRNFSEEEIKNAIDSMESNKAAGPDGIPAEFYKMCWEIIKMDMMAAFNDFHRHAIDLKRINYGIITLIPKGPDADRIQKYRPICLLQVLFKIFTKVLTIRAIPIMDKVIHPCQTAFIKGRFITDGVALLQEVLRESKFRKQQGVVLKIDFEKAYDKVNWEFLFDCCRQKGFSSNWLVWIKKAVAEGTLSVKVNDKVGPYFGSHKGVRQGDPFAPFLFNMAANSLAKMVSVAQQNDLVVGLADNIIPRGIAMLQYADDTILLIQDDLEQARNLKLLLYLFEAMSGLKINFDKSEVMLVLHDDNKIQAYSDLFNCKSAKYVWSTVAVAVGANDRPGNFTQFFNWFPRFVPASRNVQIAGLAAICWAIWKLRLHNDADERNIKNGADNLLRLASVAATSSSAAGRRPGRGGGMLTITDAAVVNTSGDEREDMETDDA</sequence>
<dbReference type="Proteomes" id="UP001231189">
    <property type="component" value="Unassembled WGS sequence"/>
</dbReference>
<dbReference type="AlphaFoldDB" id="A0AAD8U1F9"/>
<dbReference type="Pfam" id="PF00078">
    <property type="entry name" value="RVT_1"/>
    <property type="match status" value="1"/>
</dbReference>
<dbReference type="PANTHER" id="PTHR19446">
    <property type="entry name" value="REVERSE TRANSCRIPTASES"/>
    <property type="match status" value="1"/>
</dbReference>
<accession>A0AAD8U1F9</accession>
<dbReference type="SUPFAM" id="SSF56672">
    <property type="entry name" value="DNA/RNA polymerases"/>
    <property type="match status" value="1"/>
</dbReference>
<feature type="domain" description="Reverse transcriptase" evidence="2">
    <location>
        <begin position="733"/>
        <end position="1009"/>
    </location>
</feature>
<evidence type="ECO:0000259" key="2">
    <source>
        <dbReference type="PROSITE" id="PS50878"/>
    </source>
</evidence>
<dbReference type="PROSITE" id="PS50878">
    <property type="entry name" value="RT_POL"/>
    <property type="match status" value="1"/>
</dbReference>
<evidence type="ECO:0000256" key="1">
    <source>
        <dbReference type="SAM" id="MobiDB-lite"/>
    </source>
</evidence>
<feature type="region of interest" description="Disordered" evidence="1">
    <location>
        <begin position="607"/>
        <end position="638"/>
    </location>
</feature>
<reference evidence="3" key="1">
    <citation type="submission" date="2023-07" db="EMBL/GenBank/DDBJ databases">
        <title>A chromosome-level genome assembly of Lolium multiflorum.</title>
        <authorList>
            <person name="Chen Y."/>
            <person name="Copetti D."/>
            <person name="Kolliker R."/>
            <person name="Studer B."/>
        </authorList>
    </citation>
    <scope>NUCLEOTIDE SEQUENCE</scope>
    <source>
        <strain evidence="3">02402/16</strain>
        <tissue evidence="3">Leaf</tissue>
    </source>
</reference>
<feature type="compositionally biased region" description="Polar residues" evidence="1">
    <location>
        <begin position="409"/>
        <end position="432"/>
    </location>
</feature>
<dbReference type="EMBL" id="JAUUTY010000001">
    <property type="protein sequence ID" value="KAK1695925.1"/>
    <property type="molecule type" value="Genomic_DNA"/>
</dbReference>